<keyword evidence="4" id="KW-1185">Reference proteome</keyword>
<dbReference type="PATRIC" id="fig|1286171.3.peg.860"/>
<gene>
    <name evidence="3" type="ORF">EAL2_c09090</name>
</gene>
<dbReference type="OrthoDB" id="9780101at2"/>
<evidence type="ECO:0000313" key="3">
    <source>
        <dbReference type="EMBL" id="AHM56209.1"/>
    </source>
</evidence>
<organism evidence="3 4">
    <name type="scientific">Peptoclostridium acidaminophilum DSM 3953</name>
    <dbReference type="NCBI Taxonomy" id="1286171"/>
    <lineage>
        <taxon>Bacteria</taxon>
        <taxon>Bacillati</taxon>
        <taxon>Bacillota</taxon>
        <taxon>Clostridia</taxon>
        <taxon>Peptostreptococcales</taxon>
        <taxon>Peptoclostridiaceae</taxon>
        <taxon>Peptoclostridium</taxon>
    </lineage>
</organism>
<evidence type="ECO:0000259" key="2">
    <source>
        <dbReference type="Pfam" id="PF07833"/>
    </source>
</evidence>
<dbReference type="Gene3D" id="3.30.457.10">
    <property type="entry name" value="Copper amine oxidase-like, N-terminal domain"/>
    <property type="match status" value="1"/>
</dbReference>
<feature type="coiled-coil region" evidence="1">
    <location>
        <begin position="101"/>
        <end position="149"/>
    </location>
</feature>
<dbReference type="STRING" id="1286171.EAL2_c09090"/>
<dbReference type="InterPro" id="IPR036582">
    <property type="entry name" value="Mao_N_sf"/>
</dbReference>
<dbReference type="AlphaFoldDB" id="W8T382"/>
<dbReference type="KEGG" id="eac:EAL2_c09090"/>
<sequence length="346" mass="38991">MFKTFKSKKMVIAFVVMLSIMILPIAQYSHASVMKKTVDAWYRDLKIVANGTQVQMPLEPFIMNDSTYVPVRALSEILGKNVGWDGATSTVTITDKPGSNVAVLNNTIIQQNAEITRLKAQIEDLKEQLDDAESSRDDLNDLEDQLQDDYSDFEDIEFDISLDGDEDDIQVEIGFDGGTYSTEWDALSNSDIEDYLQDIVDDILDEFEDADIEGYIEDSDSNDNVVEFTVDSRGNVSTDSSNFEDDLNNLEDTINDDYDNNFSNIDLTIDLTGNEDSIRFNVRVDLGTYQDEWADLSNSQIENFMEDIYNDISDEFSGATVRGYVYDTDSGDNIGTYTRSAGYVEQ</sequence>
<reference evidence="3 4" key="1">
    <citation type="journal article" date="2014" name="Genome Announc.">
        <title>Complete Genome Sequence of Amino Acid-Utilizing Eubacterium acidaminophilum al-2 (DSM 3953).</title>
        <authorList>
            <person name="Poehlein A."/>
            <person name="Andreesen J.R."/>
            <person name="Daniel R."/>
        </authorList>
    </citation>
    <scope>NUCLEOTIDE SEQUENCE [LARGE SCALE GENOMIC DNA]</scope>
    <source>
        <strain evidence="3 4">DSM 3953</strain>
    </source>
</reference>
<dbReference type="EMBL" id="CP007452">
    <property type="protein sequence ID" value="AHM56209.1"/>
    <property type="molecule type" value="Genomic_DNA"/>
</dbReference>
<dbReference type="HOGENOM" id="CLU_067290_0_0_9"/>
<evidence type="ECO:0000313" key="4">
    <source>
        <dbReference type="Proteomes" id="UP000019591"/>
    </source>
</evidence>
<accession>W8T382</accession>
<keyword evidence="1" id="KW-0175">Coiled coil</keyword>
<proteinExistence type="predicted"/>
<evidence type="ECO:0000256" key="1">
    <source>
        <dbReference type="SAM" id="Coils"/>
    </source>
</evidence>
<dbReference type="SUPFAM" id="SSF55383">
    <property type="entry name" value="Copper amine oxidase, domain N"/>
    <property type="match status" value="1"/>
</dbReference>
<dbReference type="RefSeq" id="WP_025435227.1">
    <property type="nucleotide sequence ID" value="NZ_CP007452.1"/>
</dbReference>
<dbReference type="InterPro" id="IPR012854">
    <property type="entry name" value="Cu_amine_oxidase-like_N"/>
</dbReference>
<protein>
    <submittedName>
        <fullName evidence="3">Copper amine oxidase domain protein</fullName>
    </submittedName>
</protein>
<dbReference type="Proteomes" id="UP000019591">
    <property type="component" value="Chromosome"/>
</dbReference>
<feature type="domain" description="Copper amine oxidase-like N-terminal" evidence="2">
    <location>
        <begin position="49"/>
        <end position="109"/>
    </location>
</feature>
<name>W8T382_PEPAC</name>
<dbReference type="Pfam" id="PF07833">
    <property type="entry name" value="Cu_amine_oxidN1"/>
    <property type="match status" value="1"/>
</dbReference>
<dbReference type="eggNOG" id="COG0825">
    <property type="taxonomic scope" value="Bacteria"/>
</dbReference>